<name>A0A6G1H914_9PEZI</name>
<dbReference type="InterPro" id="IPR029068">
    <property type="entry name" value="Glyas_Bleomycin-R_OHBP_Dase"/>
</dbReference>
<organism evidence="2 3">
    <name type="scientific">Aulographum hederae CBS 113979</name>
    <dbReference type="NCBI Taxonomy" id="1176131"/>
    <lineage>
        <taxon>Eukaryota</taxon>
        <taxon>Fungi</taxon>
        <taxon>Dikarya</taxon>
        <taxon>Ascomycota</taxon>
        <taxon>Pezizomycotina</taxon>
        <taxon>Dothideomycetes</taxon>
        <taxon>Pleosporomycetidae</taxon>
        <taxon>Aulographales</taxon>
        <taxon>Aulographaceae</taxon>
    </lineage>
</organism>
<evidence type="ECO:0000313" key="3">
    <source>
        <dbReference type="Proteomes" id="UP000800041"/>
    </source>
</evidence>
<evidence type="ECO:0000259" key="1">
    <source>
        <dbReference type="Pfam" id="PF00903"/>
    </source>
</evidence>
<keyword evidence="2" id="KW-0223">Dioxygenase</keyword>
<sequence>MTIDHLGIFTTPEVFEATLAFYLVVLEPLGYKKMVSILDGKAVGLGATKPDFWISSRTVEGGNQTSSSKAHFAFTADDRKTVDQCYAKGIENGGKDNGKPGLRPHYHENYYGGFLVDPAGNTMEVVNHYQAS</sequence>
<keyword evidence="3" id="KW-1185">Reference proteome</keyword>
<keyword evidence="2" id="KW-0560">Oxidoreductase</keyword>
<dbReference type="PANTHER" id="PTHR35006:SF2">
    <property type="entry name" value="GLYOXALASE FAMILY PROTEIN (AFU_ORTHOLOGUE AFUA_5G14830)"/>
    <property type="match status" value="1"/>
</dbReference>
<feature type="domain" description="Glyoxalase/fosfomycin resistance/dioxygenase" evidence="1">
    <location>
        <begin position="16"/>
        <end position="125"/>
    </location>
</feature>
<gene>
    <name evidence="2" type="ORF">K402DRAFT_391084</name>
</gene>
<dbReference type="PANTHER" id="PTHR35006">
    <property type="entry name" value="GLYOXALASE FAMILY PROTEIN (AFU_ORTHOLOGUE AFUA_5G14830)"/>
    <property type="match status" value="1"/>
</dbReference>
<proteinExistence type="predicted"/>
<accession>A0A6G1H914</accession>
<dbReference type="Proteomes" id="UP000800041">
    <property type="component" value="Unassembled WGS sequence"/>
</dbReference>
<reference evidence="2" key="1">
    <citation type="journal article" date="2020" name="Stud. Mycol.">
        <title>101 Dothideomycetes genomes: a test case for predicting lifestyles and emergence of pathogens.</title>
        <authorList>
            <person name="Haridas S."/>
            <person name="Albert R."/>
            <person name="Binder M."/>
            <person name="Bloem J."/>
            <person name="Labutti K."/>
            <person name="Salamov A."/>
            <person name="Andreopoulos B."/>
            <person name="Baker S."/>
            <person name="Barry K."/>
            <person name="Bills G."/>
            <person name="Bluhm B."/>
            <person name="Cannon C."/>
            <person name="Castanera R."/>
            <person name="Culley D."/>
            <person name="Daum C."/>
            <person name="Ezra D."/>
            <person name="Gonzalez J."/>
            <person name="Henrissat B."/>
            <person name="Kuo A."/>
            <person name="Liang C."/>
            <person name="Lipzen A."/>
            <person name="Lutzoni F."/>
            <person name="Magnuson J."/>
            <person name="Mondo S."/>
            <person name="Nolan M."/>
            <person name="Ohm R."/>
            <person name="Pangilinan J."/>
            <person name="Park H.-J."/>
            <person name="Ramirez L."/>
            <person name="Alfaro M."/>
            <person name="Sun H."/>
            <person name="Tritt A."/>
            <person name="Yoshinaga Y."/>
            <person name="Zwiers L.-H."/>
            <person name="Turgeon B."/>
            <person name="Goodwin S."/>
            <person name="Spatafora J."/>
            <person name="Crous P."/>
            <person name="Grigoriev I."/>
        </authorList>
    </citation>
    <scope>NUCLEOTIDE SEQUENCE</scope>
    <source>
        <strain evidence="2">CBS 113979</strain>
    </source>
</reference>
<dbReference type="GO" id="GO:0051213">
    <property type="term" value="F:dioxygenase activity"/>
    <property type="evidence" value="ECO:0007669"/>
    <property type="project" value="UniProtKB-KW"/>
</dbReference>
<dbReference type="SUPFAM" id="SSF54593">
    <property type="entry name" value="Glyoxalase/Bleomycin resistance protein/Dihydroxybiphenyl dioxygenase"/>
    <property type="match status" value="1"/>
</dbReference>
<dbReference type="Gene3D" id="3.10.180.10">
    <property type="entry name" value="2,3-Dihydroxybiphenyl 1,2-Dioxygenase, domain 1"/>
    <property type="match status" value="1"/>
</dbReference>
<protein>
    <submittedName>
        <fullName evidence="2">Glyoxalase/bleomycin resistance protein/dioxygenase</fullName>
    </submittedName>
</protein>
<dbReference type="CDD" id="cd07262">
    <property type="entry name" value="VOC_like"/>
    <property type="match status" value="1"/>
</dbReference>
<dbReference type="EMBL" id="ML977145">
    <property type="protein sequence ID" value="KAF1989510.1"/>
    <property type="molecule type" value="Genomic_DNA"/>
</dbReference>
<dbReference type="AlphaFoldDB" id="A0A6G1H914"/>
<dbReference type="Pfam" id="PF00903">
    <property type="entry name" value="Glyoxalase"/>
    <property type="match status" value="1"/>
</dbReference>
<evidence type="ECO:0000313" key="2">
    <source>
        <dbReference type="EMBL" id="KAF1989510.1"/>
    </source>
</evidence>
<dbReference type="InterPro" id="IPR004360">
    <property type="entry name" value="Glyas_Fos-R_dOase_dom"/>
</dbReference>
<dbReference type="OrthoDB" id="10249419at2759"/>